<keyword evidence="1" id="KW-0547">Nucleotide-binding</keyword>
<dbReference type="PANTHER" id="PTHR35372">
    <property type="entry name" value="ATP BINDING PROTEIN-RELATED"/>
    <property type="match status" value="1"/>
</dbReference>
<organism evidence="7 8">
    <name type="scientific">Blastopirellula marina</name>
    <dbReference type="NCBI Taxonomy" id="124"/>
    <lineage>
        <taxon>Bacteria</taxon>
        <taxon>Pseudomonadati</taxon>
        <taxon>Planctomycetota</taxon>
        <taxon>Planctomycetia</taxon>
        <taxon>Pirellulales</taxon>
        <taxon>Pirellulaceae</taxon>
        <taxon>Blastopirellula</taxon>
    </lineage>
</organism>
<dbReference type="PANTHER" id="PTHR35372:SF2">
    <property type="entry name" value="SF3 HELICASE DOMAIN-CONTAINING PROTEIN"/>
    <property type="match status" value="1"/>
</dbReference>
<dbReference type="RefSeq" id="WP_105333181.1">
    <property type="nucleotide sequence ID" value="NZ_PUHY01000016.1"/>
</dbReference>
<dbReference type="SUPFAM" id="SSF46785">
    <property type="entry name" value="Winged helix' DNA-binding domain"/>
    <property type="match status" value="1"/>
</dbReference>
<comment type="caution">
    <text evidence="7">The sequence shown here is derived from an EMBL/GenBank/DDBJ whole genome shotgun (WGS) entry which is preliminary data.</text>
</comment>
<evidence type="ECO:0000256" key="1">
    <source>
        <dbReference type="ARBA" id="ARBA00022741"/>
    </source>
</evidence>
<dbReference type="InterPro" id="IPR015330">
    <property type="entry name" value="DNA_primase/pol_bifunc_N"/>
</dbReference>
<dbReference type="GO" id="GO:0016787">
    <property type="term" value="F:hydrolase activity"/>
    <property type="evidence" value="ECO:0007669"/>
    <property type="project" value="UniProtKB-KW"/>
</dbReference>
<sequence>MIVQTGADAALEYIQRGWSVVPIPYRSKNPGFTGWQKVRITQEELGKYFDRSRQNVGVLMGEPSGWLIDIDLDNPRAVELAKEYLPRTDAKFGRDSKPRSHWIYRVSSPMETQKFRSKSAGMLVEIRSTGAQTVFPPSVHESGEQIDWDRDNAEPAVVDPEELRQCVERLANAVFEELGETPPPPEEDLPPNTEQSTPKATLDIDMAKRASLCLAAMLRIGVTDKGDGSHRLFAAACRTVEFDLDDTTALATIQNYAREKPFPKDWTDEEILQRIRDAERKCHRGQALEVDQEGYVPLGNRDPVTGRVVLSPKRTIPTAEAYVQEFHSHPDGRTIHFYASQLVVWRDNRYVQVEDYEVKKRLQNWLHGALRYVRSRGKEQLELIDFESNPNTVNAALESLRGHVHLPDTVASPSWLGRPPNDVDVEDVLPCRTTLLHLPTMERLPPTPRFFTLNALDVDPDPLAPEPKNWYQFLHQLFDGDCESHDLLQEWFGYCLTADTSLQKILLMVGPKRSGKGTIARVLRRLVGECNVSGPTTSSLAGNFGLQPLIGKSLAIVSDARFHGENVSTVVERLLCISGEDALTIDRKHMPSLTTKLNTRFMFLSNEFPRLNDSSGALAGRFMILRFHHSFFGKEDPRLTERLLAELPGILNWAIEGWQRLHERGHFVMPSAVEDVVQEIEDLSSPVAAFVRNRCIVGPGYRISTNSLYDAWKQWCDDEGRQLVSTKQTFGRDLAAAAPGVTRRRGTTENFYEGISRMGGI</sequence>
<gene>
    <name evidence="7" type="ORF">C5Y83_28290</name>
</gene>
<evidence type="ECO:0000256" key="5">
    <source>
        <dbReference type="SAM" id="MobiDB-lite"/>
    </source>
</evidence>
<dbReference type="InterPro" id="IPR006500">
    <property type="entry name" value="Helicase_put_C_phage/plasmid"/>
</dbReference>
<dbReference type="InterPro" id="IPR051620">
    <property type="entry name" value="ORF904-like_C"/>
</dbReference>
<dbReference type="Pfam" id="PF03288">
    <property type="entry name" value="Pox_D5"/>
    <property type="match status" value="1"/>
</dbReference>
<dbReference type="InterPro" id="IPR027417">
    <property type="entry name" value="P-loop_NTPase"/>
</dbReference>
<reference evidence="7 8" key="1">
    <citation type="submission" date="2018-02" db="EMBL/GenBank/DDBJ databases">
        <title>Comparative genomes isolates from brazilian mangrove.</title>
        <authorList>
            <person name="Araujo J.E."/>
            <person name="Taketani R.G."/>
            <person name="Silva M.C.P."/>
            <person name="Loureco M.V."/>
            <person name="Andreote F.D."/>
        </authorList>
    </citation>
    <scope>NUCLEOTIDE SEQUENCE [LARGE SCALE GENOMIC DNA]</scope>
    <source>
        <strain evidence="7 8">Hex-1 MGV</strain>
    </source>
</reference>
<protein>
    <recommendedName>
        <fullName evidence="6">SF3 helicase domain-containing protein</fullName>
    </recommendedName>
</protein>
<dbReference type="SMART" id="SM00943">
    <property type="entry name" value="Prim-Pol"/>
    <property type="match status" value="1"/>
</dbReference>
<dbReference type="GO" id="GO:0005524">
    <property type="term" value="F:ATP binding"/>
    <property type="evidence" value="ECO:0007669"/>
    <property type="project" value="UniProtKB-KW"/>
</dbReference>
<dbReference type="OrthoDB" id="288091at2"/>
<dbReference type="InterPro" id="IPR004968">
    <property type="entry name" value="DNA_primase/NTPase_C"/>
</dbReference>
<dbReference type="Gene3D" id="3.40.50.300">
    <property type="entry name" value="P-loop containing nucleotide triphosphate hydrolases"/>
    <property type="match status" value="1"/>
</dbReference>
<evidence type="ECO:0000256" key="2">
    <source>
        <dbReference type="ARBA" id="ARBA00022801"/>
    </source>
</evidence>
<dbReference type="InterPro" id="IPR036390">
    <property type="entry name" value="WH_DNA-bd_sf"/>
</dbReference>
<evidence type="ECO:0000313" key="7">
    <source>
        <dbReference type="EMBL" id="PQO28512.1"/>
    </source>
</evidence>
<dbReference type="GO" id="GO:0004386">
    <property type="term" value="F:helicase activity"/>
    <property type="evidence" value="ECO:0007669"/>
    <property type="project" value="UniProtKB-KW"/>
</dbReference>
<evidence type="ECO:0000313" key="8">
    <source>
        <dbReference type="Proteomes" id="UP000238322"/>
    </source>
</evidence>
<accession>A0A2S8F8P6</accession>
<dbReference type="InterPro" id="IPR014015">
    <property type="entry name" value="Helicase_SF3_DNA-vir"/>
</dbReference>
<evidence type="ECO:0000256" key="4">
    <source>
        <dbReference type="ARBA" id="ARBA00022840"/>
    </source>
</evidence>
<dbReference type="Gene3D" id="3.30.720.160">
    <property type="entry name" value="Bifunctional DNA primase/polymerase, N-terminal"/>
    <property type="match status" value="1"/>
</dbReference>
<dbReference type="InterPro" id="IPR045455">
    <property type="entry name" value="NrS-1_pol-like_helicase"/>
</dbReference>
<keyword evidence="2" id="KW-0378">Hydrolase</keyword>
<feature type="domain" description="SF3 helicase" evidence="6">
    <location>
        <begin position="483"/>
        <end position="640"/>
    </location>
</feature>
<proteinExistence type="predicted"/>
<dbReference type="PROSITE" id="PS51206">
    <property type="entry name" value="SF3_HELICASE_1"/>
    <property type="match status" value="1"/>
</dbReference>
<dbReference type="AlphaFoldDB" id="A0A2S8F8P6"/>
<dbReference type="SUPFAM" id="SSF52540">
    <property type="entry name" value="P-loop containing nucleoside triphosphate hydrolases"/>
    <property type="match status" value="1"/>
</dbReference>
<dbReference type="EMBL" id="PUHY01000016">
    <property type="protein sequence ID" value="PQO28512.1"/>
    <property type="molecule type" value="Genomic_DNA"/>
</dbReference>
<feature type="region of interest" description="Disordered" evidence="5">
    <location>
        <begin position="178"/>
        <end position="198"/>
    </location>
</feature>
<evidence type="ECO:0000259" key="6">
    <source>
        <dbReference type="PROSITE" id="PS51206"/>
    </source>
</evidence>
<dbReference type="Pfam" id="PF09250">
    <property type="entry name" value="Prim-Pol"/>
    <property type="match status" value="1"/>
</dbReference>
<keyword evidence="4" id="KW-0067">ATP-binding</keyword>
<dbReference type="NCBIfam" id="TIGR01613">
    <property type="entry name" value="primase_Cterm"/>
    <property type="match status" value="1"/>
</dbReference>
<dbReference type="Proteomes" id="UP000238322">
    <property type="component" value="Unassembled WGS sequence"/>
</dbReference>
<dbReference type="SUPFAM" id="SSF56747">
    <property type="entry name" value="Prim-pol domain"/>
    <property type="match status" value="1"/>
</dbReference>
<evidence type="ECO:0000256" key="3">
    <source>
        <dbReference type="ARBA" id="ARBA00022806"/>
    </source>
</evidence>
<name>A0A2S8F8P6_9BACT</name>
<keyword evidence="3" id="KW-0347">Helicase</keyword>
<dbReference type="Pfam" id="PF19263">
    <property type="entry name" value="DUF5906"/>
    <property type="match status" value="1"/>
</dbReference>